<keyword evidence="3" id="KW-1185">Reference proteome</keyword>
<organism evidence="2 3">
    <name type="scientific">Furfurilactobacillus rossiae DSM 15814</name>
    <dbReference type="NCBI Taxonomy" id="1114972"/>
    <lineage>
        <taxon>Bacteria</taxon>
        <taxon>Bacillati</taxon>
        <taxon>Bacillota</taxon>
        <taxon>Bacilli</taxon>
        <taxon>Lactobacillales</taxon>
        <taxon>Lactobacillaceae</taxon>
        <taxon>Furfurilactobacillus</taxon>
    </lineage>
</organism>
<dbReference type="InterPro" id="IPR029044">
    <property type="entry name" value="Nucleotide-diphossugar_trans"/>
</dbReference>
<gene>
    <name evidence="2" type="ORF">FD35_GL001810</name>
</gene>
<dbReference type="SUPFAM" id="SSF53448">
    <property type="entry name" value="Nucleotide-diphospho-sugar transferases"/>
    <property type="match status" value="1"/>
</dbReference>
<reference evidence="2 3" key="1">
    <citation type="journal article" date="2015" name="Genome Announc.">
        <title>Expanding the biotechnology potential of lactobacilli through comparative genomics of 213 strains and associated genera.</title>
        <authorList>
            <person name="Sun Z."/>
            <person name="Harris H.M."/>
            <person name="McCann A."/>
            <person name="Guo C."/>
            <person name="Argimon S."/>
            <person name="Zhang W."/>
            <person name="Yang X."/>
            <person name="Jeffery I.B."/>
            <person name="Cooney J.C."/>
            <person name="Kagawa T.F."/>
            <person name="Liu W."/>
            <person name="Song Y."/>
            <person name="Salvetti E."/>
            <person name="Wrobel A."/>
            <person name="Rasinkangas P."/>
            <person name="Parkhill J."/>
            <person name="Rea M.C."/>
            <person name="O'Sullivan O."/>
            <person name="Ritari J."/>
            <person name="Douillard F.P."/>
            <person name="Paul Ross R."/>
            <person name="Yang R."/>
            <person name="Briner A.E."/>
            <person name="Felis G.E."/>
            <person name="de Vos W.M."/>
            <person name="Barrangou R."/>
            <person name="Klaenhammer T.R."/>
            <person name="Caufield P.W."/>
            <person name="Cui Y."/>
            <person name="Zhang H."/>
            <person name="O'Toole P.W."/>
        </authorList>
    </citation>
    <scope>NUCLEOTIDE SEQUENCE [LARGE SCALE GENOMIC DNA]</scope>
    <source>
        <strain evidence="2 3">DSM 15814</strain>
    </source>
</reference>
<evidence type="ECO:0000259" key="1">
    <source>
        <dbReference type="Pfam" id="PF00535"/>
    </source>
</evidence>
<feature type="domain" description="Glycosyltransferase 2-like" evidence="1">
    <location>
        <begin position="9"/>
        <end position="139"/>
    </location>
</feature>
<keyword evidence="2" id="KW-0808">Transferase</keyword>
<dbReference type="CDD" id="cd04179">
    <property type="entry name" value="DPM_DPG-synthase_like"/>
    <property type="match status" value="1"/>
</dbReference>
<accession>A0A0R1R833</accession>
<dbReference type="EMBL" id="AZFF01000030">
    <property type="protein sequence ID" value="KRL52913.1"/>
    <property type="molecule type" value="Genomic_DNA"/>
</dbReference>
<dbReference type="InterPro" id="IPR001173">
    <property type="entry name" value="Glyco_trans_2-like"/>
</dbReference>
<dbReference type="PANTHER" id="PTHR48090:SF7">
    <property type="entry name" value="RFBJ PROTEIN"/>
    <property type="match status" value="1"/>
</dbReference>
<protein>
    <submittedName>
        <fullName evidence="2">Glycosyltransferase</fullName>
    </submittedName>
</protein>
<proteinExistence type="predicted"/>
<dbReference type="AlphaFoldDB" id="A0A0R1R833"/>
<dbReference type="PATRIC" id="fig|1114972.6.peg.1846"/>
<sequence>MRMKSRLYVIIPAYNEQDTIAEVAKEWHEIVTLTSPDSRLVIINDGSKDKTLTKLQALQPQLPQLVVLDKPNGGHGSTVLYGYHYAEEQDADYIFQTDSDGQTLPDEFWQFWKERGDYDIQLGFRKIRQDGLARWIVTKTLRMVIWFQFHVWVTDANTPYRLMTAESLQDILSRIPKDYNLPNVLMSVMYIKQHKRYRFAQITFRPRQGGVNSINIRSIIGIGRQAVHDFAHLRSSILK</sequence>
<evidence type="ECO:0000313" key="2">
    <source>
        <dbReference type="EMBL" id="KRL52913.1"/>
    </source>
</evidence>
<comment type="caution">
    <text evidence="2">The sequence shown here is derived from an EMBL/GenBank/DDBJ whole genome shotgun (WGS) entry which is preliminary data.</text>
</comment>
<dbReference type="STRING" id="1114972.FD35_GL001810"/>
<name>A0A0R1R833_9LACO</name>
<dbReference type="PANTHER" id="PTHR48090">
    <property type="entry name" value="UNDECAPRENYL-PHOSPHATE 4-DEOXY-4-FORMAMIDO-L-ARABINOSE TRANSFERASE-RELATED"/>
    <property type="match status" value="1"/>
</dbReference>
<dbReference type="Gene3D" id="3.90.550.10">
    <property type="entry name" value="Spore Coat Polysaccharide Biosynthesis Protein SpsA, Chain A"/>
    <property type="match status" value="1"/>
</dbReference>
<dbReference type="GO" id="GO:0016740">
    <property type="term" value="F:transferase activity"/>
    <property type="evidence" value="ECO:0007669"/>
    <property type="project" value="UniProtKB-KW"/>
</dbReference>
<evidence type="ECO:0000313" key="3">
    <source>
        <dbReference type="Proteomes" id="UP000051999"/>
    </source>
</evidence>
<dbReference type="InterPro" id="IPR050256">
    <property type="entry name" value="Glycosyltransferase_2"/>
</dbReference>
<dbReference type="Proteomes" id="UP000051999">
    <property type="component" value="Unassembled WGS sequence"/>
</dbReference>
<dbReference type="Pfam" id="PF00535">
    <property type="entry name" value="Glycos_transf_2"/>
    <property type="match status" value="1"/>
</dbReference>
<dbReference type="eggNOG" id="COG0463">
    <property type="taxonomic scope" value="Bacteria"/>
</dbReference>